<evidence type="ECO:0000256" key="1">
    <source>
        <dbReference type="SAM" id="MobiDB-lite"/>
    </source>
</evidence>
<dbReference type="PaxDb" id="214684-A0A0S2M613"/>
<dbReference type="GeneID" id="36393103"/>
<keyword evidence="3" id="KW-1185">Reference proteome</keyword>
<dbReference type="OrthoDB" id="2575760at2759"/>
<sequence>MTSMSPEDVRIDVQDSALSITDAIIPSMSDIKSRAKQAKLSLRTSVQDLKKRKEPSYKGDNGRSGSHLSPPSVFPIVNRPHDLQKANVSTSGFGIRAFLRRLTGGQPSPQITKTASPTQQVGDRTPIGGEKEKDVLKELPEELRSDIRDDQIKLDPCNIPLPPSPTTTPSSLPEELSPEIRDDQIKLDPCNIPLPPSPTITFSSLPEELSPEIRDDQIKLDPCSIPLPPSPTITLSSLPAISSSAEPQEEEQIRPRSESAKPEENRSPDQHFSVCLPAANDLLACQTSGSDGRSHQPPPMLSISPLTIQETCPSPDTSPTVSPVEDEIIVSPVSFQDSESGLMMDWADSQERVDLDGEVQQPAYSRSRSASPAFQKAEFGLSGEKRGNNKSWRRSMRNLSEALNRRSSFKPPPTSYDAYMTHQRRMADRRQGCAPTVYRTGAQAVLEAINNLEEEDEMMAEKFFMS</sequence>
<evidence type="ECO:0000313" key="3">
    <source>
        <dbReference type="Proteomes" id="UP000002149"/>
    </source>
</evidence>
<feature type="compositionally biased region" description="Polar residues" evidence="1">
    <location>
        <begin position="105"/>
        <end position="122"/>
    </location>
</feature>
<dbReference type="Proteomes" id="UP000002149">
    <property type="component" value="Chromosome 11"/>
</dbReference>
<dbReference type="InParanoid" id="A0A0S2M613"/>
<gene>
    <name evidence="2" type="ordered locus">CNK01935</name>
</gene>
<proteinExistence type="predicted"/>
<dbReference type="KEGG" id="cne:CNK01935"/>
<feature type="compositionally biased region" description="Basic and acidic residues" evidence="1">
    <location>
        <begin position="48"/>
        <end position="61"/>
    </location>
</feature>
<name>A0A0S2M613_CRYD1</name>
<feature type="region of interest" description="Disordered" evidence="1">
    <location>
        <begin position="153"/>
        <end position="176"/>
    </location>
</feature>
<dbReference type="RefSeq" id="XP_024514642.1">
    <property type="nucleotide sequence ID" value="XM_024658807.1"/>
</dbReference>
<organism evidence="2 3">
    <name type="scientific">Cryptococcus deneoformans (strain JEC21 / ATCC MYA-565)</name>
    <name type="common">Cryptococcus neoformans var. neoformans serotype D</name>
    <dbReference type="NCBI Taxonomy" id="214684"/>
    <lineage>
        <taxon>Eukaryota</taxon>
        <taxon>Fungi</taxon>
        <taxon>Dikarya</taxon>
        <taxon>Basidiomycota</taxon>
        <taxon>Agaricomycotina</taxon>
        <taxon>Tremellomycetes</taxon>
        <taxon>Tremellales</taxon>
        <taxon>Cryptococcaceae</taxon>
        <taxon>Cryptococcus</taxon>
        <taxon>Cryptococcus neoformans species complex</taxon>
    </lineage>
</organism>
<protein>
    <submittedName>
        <fullName evidence="2">Uncharacterized protein</fullName>
    </submittedName>
</protein>
<dbReference type="EMBL" id="AE017351">
    <property type="protein sequence ID" value="ALO69607.1"/>
    <property type="molecule type" value="Genomic_DNA"/>
</dbReference>
<feature type="region of interest" description="Disordered" evidence="1">
    <location>
        <begin position="31"/>
        <end position="78"/>
    </location>
</feature>
<feature type="region of interest" description="Disordered" evidence="1">
    <location>
        <begin position="104"/>
        <end position="135"/>
    </location>
</feature>
<dbReference type="AlphaFoldDB" id="A0A0S2M613"/>
<evidence type="ECO:0000313" key="2">
    <source>
        <dbReference type="EMBL" id="ALO69607.1"/>
    </source>
</evidence>
<accession>A0A0S2M613</accession>
<feature type="compositionally biased region" description="Basic and acidic residues" evidence="1">
    <location>
        <begin position="251"/>
        <end position="269"/>
    </location>
</feature>
<feature type="region of interest" description="Disordered" evidence="1">
    <location>
        <begin position="219"/>
        <end position="271"/>
    </location>
</feature>
<reference evidence="2 3" key="1">
    <citation type="journal article" date="2005" name="Science">
        <title>The genome of the basidiomycetous yeast and human pathogen Cryptococcus neoformans.</title>
        <authorList>
            <person name="Loftus B.J."/>
            <person name="Fung E."/>
            <person name="Roncaglia P."/>
            <person name="Rowley D."/>
            <person name="Amedeo P."/>
            <person name="Bruno D."/>
            <person name="Vamathevan J."/>
            <person name="Miranda M."/>
            <person name="Anderson I.J."/>
            <person name="Fraser J.A."/>
            <person name="Allen J.E."/>
            <person name="Bosdet I.E."/>
            <person name="Brent M.R."/>
            <person name="Chiu R."/>
            <person name="Doering T.L."/>
            <person name="Donlin M.J."/>
            <person name="D'Souza C.A."/>
            <person name="Fox D.S."/>
            <person name="Grinberg V."/>
            <person name="Fu J."/>
            <person name="Fukushima M."/>
            <person name="Haas B.J."/>
            <person name="Huang J.C."/>
            <person name="Janbon G."/>
            <person name="Jones S.J."/>
            <person name="Koo H.L."/>
            <person name="Krzywinski M.I."/>
            <person name="Kwon-Chung J.K."/>
            <person name="Lengeler K.B."/>
            <person name="Maiti R."/>
            <person name="Marra M.A."/>
            <person name="Marra R.E."/>
            <person name="Mathewson C.A."/>
            <person name="Mitchell T.G."/>
            <person name="Pertea M."/>
            <person name="Riggs F.R."/>
            <person name="Salzberg S.L."/>
            <person name="Schein J.E."/>
            <person name="Shvartsbeyn A."/>
            <person name="Shin H."/>
            <person name="Shumway M."/>
            <person name="Specht C.A."/>
            <person name="Suh B.B."/>
            <person name="Tenney A."/>
            <person name="Utterback T.R."/>
            <person name="Wickes B.L."/>
            <person name="Wortman J.R."/>
            <person name="Wye N.H."/>
            <person name="Kronstad J.W."/>
            <person name="Lodge J.K."/>
            <person name="Heitman J."/>
            <person name="Davis R.W."/>
            <person name="Fraser C.M."/>
            <person name="Hyman R.W."/>
        </authorList>
    </citation>
    <scope>NUCLEOTIDE SEQUENCE [LARGE SCALE GENOMIC DNA]</scope>
    <source>
        <strain evidence="3">JEC21 / ATCC MYA-565</strain>
    </source>
</reference>
<dbReference type="VEuPathDB" id="FungiDB:CNK01935"/>